<sequence>MCQYQNIEIGILLTANHLDTMKEAKRKKKTHPNIKLLQELNLKDRTSMERKFSKSIIWRFFNPVIPEISGDYKGIDGILKLFQKLEIISFGSFKYESKKHIPIGDELIISHVNSKLQINGTHVGFDTVLVCRIINNKITEIWNIPSVYDNNS</sequence>
<evidence type="ECO:0008006" key="3">
    <source>
        <dbReference type="Google" id="ProtNLM"/>
    </source>
</evidence>
<dbReference type="InterPro" id="IPR032710">
    <property type="entry name" value="NTF2-like_dom_sf"/>
</dbReference>
<dbReference type="AlphaFoldDB" id="A0A1M4XYB3"/>
<proteinExistence type="predicted"/>
<organism evidence="1 2">
    <name type="scientific">Arenibacter palladensis</name>
    <dbReference type="NCBI Taxonomy" id="237373"/>
    <lineage>
        <taxon>Bacteria</taxon>
        <taxon>Pseudomonadati</taxon>
        <taxon>Bacteroidota</taxon>
        <taxon>Flavobacteriia</taxon>
        <taxon>Flavobacteriales</taxon>
        <taxon>Flavobacteriaceae</taxon>
        <taxon>Arenibacter</taxon>
    </lineage>
</organism>
<gene>
    <name evidence="1" type="ORF">SAMN03080594_102246</name>
</gene>
<reference evidence="2" key="1">
    <citation type="submission" date="2016-11" db="EMBL/GenBank/DDBJ databases">
        <authorList>
            <person name="Varghese N."/>
            <person name="Submissions S."/>
        </authorList>
    </citation>
    <scope>NUCLEOTIDE SEQUENCE [LARGE SCALE GENOMIC DNA]</scope>
    <source>
        <strain evidence="2">DSM 17539</strain>
    </source>
</reference>
<evidence type="ECO:0000313" key="1">
    <source>
        <dbReference type="EMBL" id="SHE98430.1"/>
    </source>
</evidence>
<keyword evidence="2" id="KW-1185">Reference proteome</keyword>
<dbReference type="EMBL" id="FQUX01000002">
    <property type="protein sequence ID" value="SHE98430.1"/>
    <property type="molecule type" value="Genomic_DNA"/>
</dbReference>
<dbReference type="SUPFAM" id="SSF54427">
    <property type="entry name" value="NTF2-like"/>
    <property type="match status" value="1"/>
</dbReference>
<accession>A0A1M4XYB3</accession>
<dbReference type="Proteomes" id="UP000184406">
    <property type="component" value="Unassembled WGS sequence"/>
</dbReference>
<protein>
    <recommendedName>
        <fullName evidence="3">SnoaL-like domain-containing protein</fullName>
    </recommendedName>
</protein>
<name>A0A1M4XYB3_9FLAO</name>
<evidence type="ECO:0000313" key="2">
    <source>
        <dbReference type="Proteomes" id="UP000184406"/>
    </source>
</evidence>
<dbReference type="Gene3D" id="3.10.450.50">
    <property type="match status" value="1"/>
</dbReference>